<dbReference type="GO" id="GO:0016020">
    <property type="term" value="C:membrane"/>
    <property type="evidence" value="ECO:0007669"/>
    <property type="project" value="UniProtKB-SubCell"/>
</dbReference>
<dbReference type="PANTHER" id="PTHR21716">
    <property type="entry name" value="TRANSMEMBRANE PROTEIN"/>
    <property type="match status" value="1"/>
</dbReference>
<feature type="transmembrane region" description="Helical" evidence="6">
    <location>
        <begin position="32"/>
        <end position="51"/>
    </location>
</feature>
<feature type="transmembrane region" description="Helical" evidence="6">
    <location>
        <begin position="251"/>
        <end position="277"/>
    </location>
</feature>
<dbReference type="STRING" id="1848.SAMN05443637_12732"/>
<evidence type="ECO:0000256" key="6">
    <source>
        <dbReference type="SAM" id="Phobius"/>
    </source>
</evidence>
<evidence type="ECO:0000256" key="1">
    <source>
        <dbReference type="ARBA" id="ARBA00004141"/>
    </source>
</evidence>
<sequence>MAQAGGAIPRAVAVVGFLAAAVVVAAGIAAAAWLVTPVFLGLVIVVMVYPLHARMLRAGWPGWLAVTVLVIAVYAVVLVFAGVVVLSLARLATALPGYVGEANALLRSLLSVLAELGVGAEELRVLASAMDAGKLVGIVGGVLQGITSLAANLVFLLSLLLFLGIEATGARARLQVIAASRPGVAAALVDFAGGTRRFLAVTTVIGLVTGAVDTVFLWGVGVPLAPLWGLLVFVTNYIPYVGFWIGAIPPVLLALLVGGWGTALLVVAVFLVVNFVLTSVVQPKFVGDAVGLSVSVTLVALVFWAWLLGPLGAVLAVPLTLLVKVLLVDADPRARWADALVGTTPRPISPGSG</sequence>
<dbReference type="Pfam" id="PF01594">
    <property type="entry name" value="AI-2E_transport"/>
    <property type="match status" value="1"/>
</dbReference>
<gene>
    <name evidence="7" type="ORF">SAMN05443637_12732</name>
</gene>
<dbReference type="GO" id="GO:0055085">
    <property type="term" value="P:transmembrane transport"/>
    <property type="evidence" value="ECO:0007669"/>
    <property type="project" value="TreeGrafter"/>
</dbReference>
<comment type="similarity">
    <text evidence="2">Belongs to the autoinducer-2 exporter (AI-2E) (TC 2.A.86) family.</text>
</comment>
<name>A0A1M7ACY9_PSETH</name>
<feature type="transmembrane region" description="Helical" evidence="6">
    <location>
        <begin position="135"/>
        <end position="165"/>
    </location>
</feature>
<dbReference type="PANTHER" id="PTHR21716:SF64">
    <property type="entry name" value="AI-2 TRANSPORT PROTEIN TQSA"/>
    <property type="match status" value="1"/>
</dbReference>
<dbReference type="Proteomes" id="UP000184363">
    <property type="component" value="Unassembled WGS sequence"/>
</dbReference>
<evidence type="ECO:0000313" key="8">
    <source>
        <dbReference type="Proteomes" id="UP000184363"/>
    </source>
</evidence>
<evidence type="ECO:0000313" key="7">
    <source>
        <dbReference type="EMBL" id="SHL40419.1"/>
    </source>
</evidence>
<dbReference type="EMBL" id="FRAP01000027">
    <property type="protein sequence ID" value="SHL40419.1"/>
    <property type="molecule type" value="Genomic_DNA"/>
</dbReference>
<evidence type="ECO:0000256" key="3">
    <source>
        <dbReference type="ARBA" id="ARBA00022692"/>
    </source>
</evidence>
<reference evidence="7 8" key="1">
    <citation type="submission" date="2016-11" db="EMBL/GenBank/DDBJ databases">
        <authorList>
            <person name="Jaros S."/>
            <person name="Januszkiewicz K."/>
            <person name="Wedrychowicz H."/>
        </authorList>
    </citation>
    <scope>NUCLEOTIDE SEQUENCE [LARGE SCALE GENOMIC DNA]</scope>
    <source>
        <strain evidence="7 8">DSM 43832</strain>
    </source>
</reference>
<feature type="transmembrane region" description="Helical" evidence="6">
    <location>
        <begin position="198"/>
        <end position="220"/>
    </location>
</feature>
<keyword evidence="3 6" id="KW-0812">Transmembrane</keyword>
<comment type="subcellular location">
    <subcellularLocation>
        <location evidence="1">Membrane</location>
        <topology evidence="1">Multi-pass membrane protein</topology>
    </subcellularLocation>
</comment>
<evidence type="ECO:0000256" key="2">
    <source>
        <dbReference type="ARBA" id="ARBA00009773"/>
    </source>
</evidence>
<keyword evidence="5 6" id="KW-0472">Membrane</keyword>
<protein>
    <submittedName>
        <fullName evidence="7">Predicted PurR-regulated permease PerM</fullName>
    </submittedName>
</protein>
<evidence type="ECO:0000256" key="5">
    <source>
        <dbReference type="ARBA" id="ARBA00023136"/>
    </source>
</evidence>
<evidence type="ECO:0000256" key="4">
    <source>
        <dbReference type="ARBA" id="ARBA00022989"/>
    </source>
</evidence>
<organism evidence="7 8">
    <name type="scientific">Pseudonocardia thermophila</name>
    <dbReference type="NCBI Taxonomy" id="1848"/>
    <lineage>
        <taxon>Bacteria</taxon>
        <taxon>Bacillati</taxon>
        <taxon>Actinomycetota</taxon>
        <taxon>Actinomycetes</taxon>
        <taxon>Pseudonocardiales</taxon>
        <taxon>Pseudonocardiaceae</taxon>
        <taxon>Pseudonocardia</taxon>
    </lineage>
</organism>
<feature type="transmembrane region" description="Helical" evidence="6">
    <location>
        <begin position="227"/>
        <end position="245"/>
    </location>
</feature>
<keyword evidence="4 6" id="KW-1133">Transmembrane helix</keyword>
<keyword evidence="8" id="KW-1185">Reference proteome</keyword>
<feature type="transmembrane region" description="Helical" evidence="6">
    <location>
        <begin position="7"/>
        <end position="26"/>
    </location>
</feature>
<feature type="transmembrane region" description="Helical" evidence="6">
    <location>
        <begin position="63"/>
        <end position="92"/>
    </location>
</feature>
<accession>A0A1M7ACY9</accession>
<dbReference type="AlphaFoldDB" id="A0A1M7ACY9"/>
<dbReference type="InterPro" id="IPR002549">
    <property type="entry name" value="AI-2E-like"/>
</dbReference>
<proteinExistence type="inferred from homology"/>